<dbReference type="NCBIfam" id="NF002469">
    <property type="entry name" value="PRK01712.1"/>
    <property type="match status" value="1"/>
</dbReference>
<evidence type="ECO:0000256" key="2">
    <source>
        <dbReference type="ARBA" id="ARBA00022491"/>
    </source>
</evidence>
<evidence type="ECO:0000313" key="8">
    <source>
        <dbReference type="Proteomes" id="UP000239471"/>
    </source>
</evidence>
<comment type="subunit">
    <text evidence="6">Homodimer; the beta-strands of each monomer intercalate to form a hydrophobic core, while the alpha-helices form wings that extend away from the core.</text>
</comment>
<sequence>MLIITRKEGESFLIGDDIEITITKVADGNVKIGIEAPKEMLILRKELYKEVENENRNSAKFDLSLLKVLKK</sequence>
<keyword evidence="3 6" id="KW-1005">Bacterial flagellum biogenesis</keyword>
<evidence type="ECO:0000256" key="6">
    <source>
        <dbReference type="HAMAP-Rule" id="MF_00167"/>
    </source>
</evidence>
<dbReference type="Proteomes" id="UP000239471">
    <property type="component" value="Unassembled WGS sequence"/>
</dbReference>
<dbReference type="PANTHER" id="PTHR34984">
    <property type="entry name" value="CARBON STORAGE REGULATOR"/>
    <property type="match status" value="1"/>
</dbReference>
<organism evidence="7 8">
    <name type="scientific">Clostridium vincentii</name>
    <dbReference type="NCBI Taxonomy" id="52704"/>
    <lineage>
        <taxon>Bacteria</taxon>
        <taxon>Bacillati</taxon>
        <taxon>Bacillota</taxon>
        <taxon>Clostridia</taxon>
        <taxon>Eubacteriales</taxon>
        <taxon>Clostridiaceae</taxon>
        <taxon>Clostridium</taxon>
    </lineage>
</organism>
<dbReference type="GO" id="GO:0005829">
    <property type="term" value="C:cytosol"/>
    <property type="evidence" value="ECO:0007669"/>
    <property type="project" value="TreeGrafter"/>
</dbReference>
<dbReference type="PANTHER" id="PTHR34984:SF1">
    <property type="entry name" value="CARBON STORAGE REGULATOR"/>
    <property type="match status" value="1"/>
</dbReference>
<dbReference type="GO" id="GO:0006402">
    <property type="term" value="P:mRNA catabolic process"/>
    <property type="evidence" value="ECO:0007669"/>
    <property type="project" value="InterPro"/>
</dbReference>
<keyword evidence="5 6" id="KW-0694">RNA-binding</keyword>
<dbReference type="GO" id="GO:0045947">
    <property type="term" value="P:negative regulation of translational initiation"/>
    <property type="evidence" value="ECO:0007669"/>
    <property type="project" value="UniProtKB-UniRule"/>
</dbReference>
<dbReference type="GO" id="GO:1902208">
    <property type="term" value="P:regulation of bacterial-type flagellum assembly"/>
    <property type="evidence" value="ECO:0007669"/>
    <property type="project" value="UniProtKB-UniRule"/>
</dbReference>
<dbReference type="GO" id="GO:0048027">
    <property type="term" value="F:mRNA 5'-UTR binding"/>
    <property type="evidence" value="ECO:0007669"/>
    <property type="project" value="UniProtKB-UniRule"/>
</dbReference>
<reference evidence="7 8" key="1">
    <citation type="submission" date="2018-03" db="EMBL/GenBank/DDBJ databases">
        <title>Genome sequence of Clostridium vincentii DSM 10228.</title>
        <authorList>
            <person name="Poehlein A."/>
            <person name="Daniel R."/>
        </authorList>
    </citation>
    <scope>NUCLEOTIDE SEQUENCE [LARGE SCALE GENOMIC DNA]</scope>
    <source>
        <strain evidence="7 8">DSM 10228</strain>
    </source>
</reference>
<keyword evidence="1 6" id="KW-0963">Cytoplasm</keyword>
<name>A0A2T0BG03_9CLOT</name>
<evidence type="ECO:0000256" key="1">
    <source>
        <dbReference type="ARBA" id="ARBA00022490"/>
    </source>
</evidence>
<dbReference type="GO" id="GO:0044781">
    <property type="term" value="P:bacterial-type flagellum organization"/>
    <property type="evidence" value="ECO:0007669"/>
    <property type="project" value="UniProtKB-KW"/>
</dbReference>
<comment type="similarity">
    <text evidence="6">Belongs to the CsrA/RsmA family.</text>
</comment>
<accession>A0A2T0BG03</accession>
<comment type="function">
    <text evidence="6">A translational regulator that binds mRNA to regulate translation initiation and/or mRNA stability. Usually binds in the 5'-UTR at or near the Shine-Dalgarno sequence preventing ribosome-binding, thus repressing translation. Its main target seems to be the major flagellin gene, while its function is anatagonized by FliW.</text>
</comment>
<evidence type="ECO:0000256" key="5">
    <source>
        <dbReference type="ARBA" id="ARBA00022884"/>
    </source>
</evidence>
<dbReference type="EMBL" id="PVXQ01000012">
    <property type="protein sequence ID" value="PRR82836.1"/>
    <property type="molecule type" value="Genomic_DNA"/>
</dbReference>
<dbReference type="FunFam" id="2.60.40.4380:FF:000002">
    <property type="entry name" value="Translational regulator CsrA"/>
    <property type="match status" value="1"/>
</dbReference>
<evidence type="ECO:0000256" key="4">
    <source>
        <dbReference type="ARBA" id="ARBA00022845"/>
    </source>
</evidence>
<keyword evidence="4 6" id="KW-0810">Translation regulation</keyword>
<evidence type="ECO:0000313" key="7">
    <source>
        <dbReference type="EMBL" id="PRR82836.1"/>
    </source>
</evidence>
<keyword evidence="8" id="KW-1185">Reference proteome</keyword>
<proteinExistence type="inferred from homology"/>
<dbReference type="InterPro" id="IPR036107">
    <property type="entry name" value="CsrA_sf"/>
</dbReference>
<dbReference type="RefSeq" id="WP_106059465.1">
    <property type="nucleotide sequence ID" value="NZ_PVXQ01000012.1"/>
</dbReference>
<gene>
    <name evidence="6 7" type="primary">csrA</name>
    <name evidence="7" type="ORF">CLVI_14730</name>
</gene>
<protein>
    <recommendedName>
        <fullName evidence="6">Translational regulator CsrA</fullName>
    </recommendedName>
</protein>
<dbReference type="GO" id="GO:0006109">
    <property type="term" value="P:regulation of carbohydrate metabolic process"/>
    <property type="evidence" value="ECO:0007669"/>
    <property type="project" value="InterPro"/>
</dbReference>
<dbReference type="OrthoDB" id="9809061at2"/>
<dbReference type="InterPro" id="IPR003751">
    <property type="entry name" value="CsrA"/>
</dbReference>
<dbReference type="AlphaFoldDB" id="A0A2T0BG03"/>
<comment type="subcellular location">
    <subcellularLocation>
        <location evidence="6">Cytoplasm</location>
    </subcellularLocation>
</comment>
<dbReference type="Gene3D" id="2.60.40.4380">
    <property type="entry name" value="Translational regulator CsrA"/>
    <property type="match status" value="1"/>
</dbReference>
<comment type="caution">
    <text evidence="7">The sequence shown here is derived from an EMBL/GenBank/DDBJ whole genome shotgun (WGS) entry which is preliminary data.</text>
</comment>
<evidence type="ECO:0000256" key="3">
    <source>
        <dbReference type="ARBA" id="ARBA00022795"/>
    </source>
</evidence>
<keyword evidence="2 6" id="KW-0678">Repressor</keyword>
<dbReference type="NCBIfam" id="TIGR00202">
    <property type="entry name" value="csrA"/>
    <property type="match status" value="1"/>
</dbReference>
<dbReference type="SUPFAM" id="SSF117130">
    <property type="entry name" value="CsrA-like"/>
    <property type="match status" value="1"/>
</dbReference>
<dbReference type="HAMAP" id="MF_00167">
    <property type="entry name" value="CsrA"/>
    <property type="match status" value="1"/>
</dbReference>
<dbReference type="Pfam" id="PF02599">
    <property type="entry name" value="CsrA"/>
    <property type="match status" value="1"/>
</dbReference>